<evidence type="ECO:0008006" key="4">
    <source>
        <dbReference type="Google" id="ProtNLM"/>
    </source>
</evidence>
<gene>
    <name evidence="2" type="ORF">B456_011G069600</name>
</gene>
<feature type="chain" id="PRO_5002266020" description="Hydrophobic seed protein domain-containing protein" evidence="1">
    <location>
        <begin position="30"/>
        <end position="68"/>
    </location>
</feature>
<sequence>MAGEYPRSVLIVLVIFSLVVSPMLPCATARPHVVCPACACCGPPPPGGACCSCGCASVQSPPSEMATP</sequence>
<dbReference type="Proteomes" id="UP000032304">
    <property type="component" value="Chromosome 11"/>
</dbReference>
<dbReference type="Gramene" id="KJB70355">
    <property type="protein sequence ID" value="KJB70355"/>
    <property type="gene ID" value="B456_011G069600"/>
</dbReference>
<feature type="signal peptide" evidence="1">
    <location>
        <begin position="1"/>
        <end position="29"/>
    </location>
</feature>
<dbReference type="OMA" id="QCECCAP"/>
<proteinExistence type="predicted"/>
<dbReference type="AlphaFoldDB" id="A0A0D2VJA9"/>
<reference evidence="2 3" key="1">
    <citation type="journal article" date="2012" name="Nature">
        <title>Repeated polyploidization of Gossypium genomes and the evolution of spinnable cotton fibres.</title>
        <authorList>
            <person name="Paterson A.H."/>
            <person name="Wendel J.F."/>
            <person name="Gundlach H."/>
            <person name="Guo H."/>
            <person name="Jenkins J."/>
            <person name="Jin D."/>
            <person name="Llewellyn D."/>
            <person name="Showmaker K.C."/>
            <person name="Shu S."/>
            <person name="Udall J."/>
            <person name="Yoo M.J."/>
            <person name="Byers R."/>
            <person name="Chen W."/>
            <person name="Doron-Faigenboim A."/>
            <person name="Duke M.V."/>
            <person name="Gong L."/>
            <person name="Grimwood J."/>
            <person name="Grover C."/>
            <person name="Grupp K."/>
            <person name="Hu G."/>
            <person name="Lee T.H."/>
            <person name="Li J."/>
            <person name="Lin L."/>
            <person name="Liu T."/>
            <person name="Marler B.S."/>
            <person name="Page J.T."/>
            <person name="Roberts A.W."/>
            <person name="Romanel E."/>
            <person name="Sanders W.S."/>
            <person name="Szadkowski E."/>
            <person name="Tan X."/>
            <person name="Tang H."/>
            <person name="Xu C."/>
            <person name="Wang J."/>
            <person name="Wang Z."/>
            <person name="Zhang D."/>
            <person name="Zhang L."/>
            <person name="Ashrafi H."/>
            <person name="Bedon F."/>
            <person name="Bowers J.E."/>
            <person name="Brubaker C.L."/>
            <person name="Chee P.W."/>
            <person name="Das S."/>
            <person name="Gingle A.R."/>
            <person name="Haigler C.H."/>
            <person name="Harker D."/>
            <person name="Hoffmann L.V."/>
            <person name="Hovav R."/>
            <person name="Jones D.C."/>
            <person name="Lemke C."/>
            <person name="Mansoor S."/>
            <person name="ur Rahman M."/>
            <person name="Rainville L.N."/>
            <person name="Rambani A."/>
            <person name="Reddy U.K."/>
            <person name="Rong J.K."/>
            <person name="Saranga Y."/>
            <person name="Scheffler B.E."/>
            <person name="Scheffler J.A."/>
            <person name="Stelly D.M."/>
            <person name="Triplett B.A."/>
            <person name="Van Deynze A."/>
            <person name="Vaslin M.F."/>
            <person name="Waghmare V.N."/>
            <person name="Walford S.A."/>
            <person name="Wright R.J."/>
            <person name="Zaki E.A."/>
            <person name="Zhang T."/>
            <person name="Dennis E.S."/>
            <person name="Mayer K.F."/>
            <person name="Peterson D.G."/>
            <person name="Rokhsar D.S."/>
            <person name="Wang X."/>
            <person name="Schmutz J."/>
        </authorList>
    </citation>
    <scope>NUCLEOTIDE SEQUENCE [LARGE SCALE GENOMIC DNA]</scope>
</reference>
<keyword evidence="1" id="KW-0732">Signal</keyword>
<protein>
    <recommendedName>
        <fullName evidence="4">Hydrophobic seed protein domain-containing protein</fullName>
    </recommendedName>
</protein>
<evidence type="ECO:0000313" key="3">
    <source>
        <dbReference type="Proteomes" id="UP000032304"/>
    </source>
</evidence>
<keyword evidence="3" id="KW-1185">Reference proteome</keyword>
<organism evidence="2 3">
    <name type="scientific">Gossypium raimondii</name>
    <name type="common">Peruvian cotton</name>
    <name type="synonym">Gossypium klotzschianum subsp. raimondii</name>
    <dbReference type="NCBI Taxonomy" id="29730"/>
    <lineage>
        <taxon>Eukaryota</taxon>
        <taxon>Viridiplantae</taxon>
        <taxon>Streptophyta</taxon>
        <taxon>Embryophyta</taxon>
        <taxon>Tracheophyta</taxon>
        <taxon>Spermatophyta</taxon>
        <taxon>Magnoliopsida</taxon>
        <taxon>eudicotyledons</taxon>
        <taxon>Gunneridae</taxon>
        <taxon>Pentapetalae</taxon>
        <taxon>rosids</taxon>
        <taxon>malvids</taxon>
        <taxon>Malvales</taxon>
        <taxon>Malvaceae</taxon>
        <taxon>Malvoideae</taxon>
        <taxon>Gossypium</taxon>
    </lineage>
</organism>
<accession>A0A0D2VJA9</accession>
<evidence type="ECO:0000313" key="2">
    <source>
        <dbReference type="EMBL" id="KJB70355.1"/>
    </source>
</evidence>
<dbReference type="EMBL" id="CM001750">
    <property type="protein sequence ID" value="KJB70355.1"/>
    <property type="molecule type" value="Genomic_DNA"/>
</dbReference>
<dbReference type="STRING" id="29730.A0A0D2VJA9"/>
<name>A0A0D2VJA9_GOSRA</name>
<evidence type="ECO:0000256" key="1">
    <source>
        <dbReference type="SAM" id="SignalP"/>
    </source>
</evidence>